<dbReference type="Pfam" id="PF13772">
    <property type="entry name" value="AIG2_2"/>
    <property type="match status" value="1"/>
</dbReference>
<dbReference type="CDD" id="cd06661">
    <property type="entry name" value="GGCT_like"/>
    <property type="match status" value="1"/>
</dbReference>
<dbReference type="HOGENOM" id="CLU_048475_1_1_1"/>
<evidence type="ECO:0000313" key="5">
    <source>
        <dbReference type="EMBL" id="EGS23928.1"/>
    </source>
</evidence>
<dbReference type="EC" id="4.3.2.9" evidence="1"/>
<evidence type="ECO:0000313" key="6">
    <source>
        <dbReference type="Proteomes" id="UP000008066"/>
    </source>
</evidence>
<dbReference type="eggNOG" id="ENOG502S3WQ">
    <property type="taxonomic scope" value="Eukaryota"/>
</dbReference>
<gene>
    <name evidence="5" type="ORF">CTHT_0006380</name>
</gene>
<dbReference type="RefSeq" id="XP_006691170.1">
    <property type="nucleotide sequence ID" value="XM_006691107.1"/>
</dbReference>
<dbReference type="OMA" id="EVMRKSI"/>
<dbReference type="InterPro" id="IPR013024">
    <property type="entry name" value="GGCT-like"/>
</dbReference>
<proteinExistence type="predicted"/>
<protein>
    <recommendedName>
        <fullName evidence="1">gamma-glutamylcyclotransferase</fullName>
        <ecNumber evidence="1">4.3.2.9</ecNumber>
    </recommendedName>
</protein>
<evidence type="ECO:0000256" key="2">
    <source>
        <dbReference type="ARBA" id="ARBA00023239"/>
    </source>
</evidence>
<dbReference type="InterPro" id="IPR036568">
    <property type="entry name" value="GGCT-like_sf"/>
</dbReference>
<dbReference type="Proteomes" id="UP000008066">
    <property type="component" value="Unassembled WGS sequence"/>
</dbReference>
<dbReference type="SUPFAM" id="SSF110857">
    <property type="entry name" value="Gamma-glutamyl cyclotransferase-like"/>
    <property type="match status" value="1"/>
</dbReference>
<sequence>MGNGRYLYFAYGSNLWVEQMDNRCPGQNRIAGIGRLPGYTWFINERGYANIAPVTINQSGKSESQGSVSRFDSEVWGVIWELEEKGLASLDINEGAPHIYERRTMNVELWSAFGPIWPGDVTESTPTDLSAHTCPMVVYIDVKRAKGGYPPKEEYVVRMNRGIRDAIGMGIPKGYVERVLRRYIPPLEDLMVDEKTEKLAWKQAKNFQDEPEVATLN</sequence>
<dbReference type="Gene3D" id="3.10.490.10">
    <property type="entry name" value="Gamma-glutamyl cyclotransferase-like"/>
    <property type="match status" value="1"/>
</dbReference>
<dbReference type="AlphaFoldDB" id="G0RYE2"/>
<evidence type="ECO:0000256" key="4">
    <source>
        <dbReference type="PIRSR" id="PIRSR617939-2"/>
    </source>
</evidence>
<dbReference type="PANTHER" id="PTHR12935">
    <property type="entry name" value="GAMMA-GLUTAMYLCYCLOTRANSFERASE"/>
    <property type="match status" value="1"/>
</dbReference>
<accession>G0RYE2</accession>
<dbReference type="EMBL" id="GL988032">
    <property type="protein sequence ID" value="EGS23928.1"/>
    <property type="molecule type" value="Genomic_DNA"/>
</dbReference>
<reference evidence="5 6" key="1">
    <citation type="journal article" date="2011" name="Cell">
        <title>Insight into structure and assembly of the nuclear pore complex by utilizing the genome of a eukaryotic thermophile.</title>
        <authorList>
            <person name="Amlacher S."/>
            <person name="Sarges P."/>
            <person name="Flemming D."/>
            <person name="van Noort V."/>
            <person name="Kunze R."/>
            <person name="Devos D.P."/>
            <person name="Arumugam M."/>
            <person name="Bork P."/>
            <person name="Hurt E."/>
        </authorList>
    </citation>
    <scope>NUCLEOTIDE SEQUENCE [LARGE SCALE GENOMIC DNA]</scope>
    <source>
        <strain evidence="6">DSM 1495 / CBS 144.50 / IMI 039719</strain>
    </source>
</reference>
<dbReference type="GO" id="GO:0003839">
    <property type="term" value="F:gamma-glutamylcyclotransferase activity"/>
    <property type="evidence" value="ECO:0007669"/>
    <property type="project" value="UniProtKB-EC"/>
</dbReference>
<name>G0RYE2_CHATD</name>
<feature type="active site" description="Proton acceptor" evidence="3">
    <location>
        <position position="94"/>
    </location>
</feature>
<dbReference type="PANTHER" id="PTHR12935:SF0">
    <property type="entry name" value="GAMMA-GLUTAMYLCYCLOTRANSFERASE"/>
    <property type="match status" value="1"/>
</dbReference>
<evidence type="ECO:0000256" key="3">
    <source>
        <dbReference type="PIRSR" id="PIRSR617939-1"/>
    </source>
</evidence>
<keyword evidence="2" id="KW-0456">Lyase</keyword>
<dbReference type="KEGG" id="cthr:CTHT_0006380"/>
<keyword evidence="6" id="KW-1185">Reference proteome</keyword>
<evidence type="ECO:0000256" key="1">
    <source>
        <dbReference type="ARBA" id="ARBA00012346"/>
    </source>
</evidence>
<dbReference type="OrthoDB" id="2924818at2759"/>
<organism evidence="6">
    <name type="scientific">Chaetomium thermophilum (strain DSM 1495 / CBS 144.50 / IMI 039719)</name>
    <name type="common">Thermochaetoides thermophila</name>
    <dbReference type="NCBI Taxonomy" id="759272"/>
    <lineage>
        <taxon>Eukaryota</taxon>
        <taxon>Fungi</taxon>
        <taxon>Dikarya</taxon>
        <taxon>Ascomycota</taxon>
        <taxon>Pezizomycotina</taxon>
        <taxon>Sordariomycetes</taxon>
        <taxon>Sordariomycetidae</taxon>
        <taxon>Sordariales</taxon>
        <taxon>Chaetomiaceae</taxon>
        <taxon>Thermochaetoides</taxon>
    </lineage>
</organism>
<feature type="binding site" evidence="4">
    <location>
        <begin position="8"/>
        <end position="13"/>
    </location>
    <ligand>
        <name>substrate</name>
    </ligand>
</feature>
<dbReference type="STRING" id="759272.G0RYE2"/>
<dbReference type="InterPro" id="IPR017939">
    <property type="entry name" value="G-Glutamylcylcotransferase"/>
</dbReference>
<dbReference type="GeneID" id="18254676"/>